<organism evidence="8 9">
    <name type="scientific">Daucus carota subsp. sativus</name>
    <name type="common">Carrot</name>
    <dbReference type="NCBI Taxonomy" id="79200"/>
    <lineage>
        <taxon>Eukaryota</taxon>
        <taxon>Viridiplantae</taxon>
        <taxon>Streptophyta</taxon>
        <taxon>Embryophyta</taxon>
        <taxon>Tracheophyta</taxon>
        <taxon>Spermatophyta</taxon>
        <taxon>Magnoliopsida</taxon>
        <taxon>eudicotyledons</taxon>
        <taxon>Gunneridae</taxon>
        <taxon>Pentapetalae</taxon>
        <taxon>asterids</taxon>
        <taxon>campanulids</taxon>
        <taxon>Apiales</taxon>
        <taxon>Apiaceae</taxon>
        <taxon>Apioideae</taxon>
        <taxon>Scandiceae</taxon>
        <taxon>Daucinae</taxon>
        <taxon>Daucus</taxon>
        <taxon>Daucus sect. Daucus</taxon>
    </lineage>
</organism>
<dbReference type="GO" id="GO:0030130">
    <property type="term" value="C:clathrin coat of trans-Golgi network vesicle"/>
    <property type="evidence" value="ECO:0007669"/>
    <property type="project" value="InterPro"/>
</dbReference>
<dbReference type="PANTHER" id="PTHR10639">
    <property type="entry name" value="CLATHRIN LIGHT CHAIN"/>
    <property type="match status" value="1"/>
</dbReference>
<gene>
    <name evidence="8" type="ORF">DCAR_0830454</name>
</gene>
<dbReference type="AlphaFoldDB" id="A0A175YKT5"/>
<keyword evidence="6" id="KW-0168">Coated pit</keyword>
<dbReference type="KEGG" id="dcr:108197777"/>
<evidence type="ECO:0000256" key="2">
    <source>
        <dbReference type="ARBA" id="ARBA00004180"/>
    </source>
</evidence>
<comment type="function">
    <text evidence="1">Clathrin is the major protein of the polyhedral coat of coated pits and vesicles.</text>
</comment>
<dbReference type="OrthoDB" id="782264at2759"/>
<evidence type="ECO:0000256" key="1">
    <source>
        <dbReference type="ARBA" id="ARBA00003913"/>
    </source>
</evidence>
<protein>
    <submittedName>
        <fullName evidence="8">Uncharacterized protein</fullName>
    </submittedName>
</protein>
<dbReference type="GO" id="GO:0006886">
    <property type="term" value="P:intracellular protein transport"/>
    <property type="evidence" value="ECO:0007669"/>
    <property type="project" value="InterPro"/>
</dbReference>
<name>A0A175YKT5_DAUCS</name>
<comment type="subcellular location">
    <subcellularLocation>
        <location evidence="2">Cytoplasmic vesicle membrane</location>
        <topology evidence="2">Peripheral membrane protein</topology>
        <orientation evidence="2">Cytoplasmic side</orientation>
    </subcellularLocation>
    <subcellularLocation>
        <location evidence="3">Membrane</location>
        <location evidence="3">Coated pit</location>
        <topology evidence="3">Peripheral membrane protein</topology>
        <orientation evidence="3">Cytoplasmic side</orientation>
    </subcellularLocation>
</comment>
<evidence type="ECO:0000256" key="7">
    <source>
        <dbReference type="ARBA" id="ARBA00023329"/>
    </source>
</evidence>
<sequence>MSSSFSSFIKVPAGERESPYTVEDDAAPPPEILSEECYALREWRRGNAIRLQEKENEEKEMLKGIIVEADEYKAEFIRKWKARCENNRVANREKEKLNLSSQKKFHTGKIVNLPEGGWNCWKEIAEQIPTEIPNIEKKGKKDKAEKPRIAVIQGPKPGKPTELSRMRQILLKLKHNPPHPRLIALTPSCRPPGRAVLQFIVKW</sequence>
<dbReference type="GO" id="GO:0030132">
    <property type="term" value="C:clathrin coat of coated pit"/>
    <property type="evidence" value="ECO:0007669"/>
    <property type="project" value="InterPro"/>
</dbReference>
<dbReference type="GO" id="GO:0005198">
    <property type="term" value="F:structural molecule activity"/>
    <property type="evidence" value="ECO:0007669"/>
    <property type="project" value="InterPro"/>
</dbReference>
<keyword evidence="7" id="KW-0968">Cytoplasmic vesicle</keyword>
<dbReference type="GO" id="GO:0072583">
    <property type="term" value="P:clathrin-dependent endocytosis"/>
    <property type="evidence" value="ECO:0007669"/>
    <property type="project" value="TreeGrafter"/>
</dbReference>
<dbReference type="PANTHER" id="PTHR10639:SF37">
    <property type="entry name" value="CLATHRIN LIGHT CHAIN"/>
    <property type="match status" value="1"/>
</dbReference>
<evidence type="ECO:0000256" key="6">
    <source>
        <dbReference type="ARBA" id="ARBA00023176"/>
    </source>
</evidence>
<evidence type="ECO:0000313" key="8">
    <source>
        <dbReference type="EMBL" id="WOH10977.1"/>
    </source>
</evidence>
<dbReference type="EMBL" id="CP093350">
    <property type="protein sequence ID" value="WOH10977.1"/>
    <property type="molecule type" value="Genomic_DNA"/>
</dbReference>
<dbReference type="InterPro" id="IPR000996">
    <property type="entry name" value="Clathrin_L-chain"/>
</dbReference>
<keyword evidence="5" id="KW-0472">Membrane</keyword>
<evidence type="ECO:0000313" key="9">
    <source>
        <dbReference type="Proteomes" id="UP000077755"/>
    </source>
</evidence>
<reference evidence="8" key="2">
    <citation type="submission" date="2022-03" db="EMBL/GenBank/DDBJ databases">
        <title>Draft title - Genomic analysis of global carrot germplasm unveils the trajectory of domestication and the origin of high carotenoid orange carrot.</title>
        <authorList>
            <person name="Iorizzo M."/>
            <person name="Ellison S."/>
            <person name="Senalik D."/>
            <person name="Macko-Podgorni A."/>
            <person name="Grzebelus D."/>
            <person name="Bostan H."/>
            <person name="Rolling W."/>
            <person name="Curaba J."/>
            <person name="Simon P."/>
        </authorList>
    </citation>
    <scope>NUCLEOTIDE SEQUENCE</scope>
    <source>
        <tissue evidence="8">Leaf</tissue>
    </source>
</reference>
<evidence type="ECO:0000256" key="3">
    <source>
        <dbReference type="ARBA" id="ARBA00004277"/>
    </source>
</evidence>
<dbReference type="GO" id="GO:0032050">
    <property type="term" value="F:clathrin heavy chain binding"/>
    <property type="evidence" value="ECO:0007669"/>
    <property type="project" value="TreeGrafter"/>
</dbReference>
<evidence type="ECO:0000256" key="5">
    <source>
        <dbReference type="ARBA" id="ARBA00023136"/>
    </source>
</evidence>
<accession>A0A175YKT5</accession>
<keyword evidence="9" id="KW-1185">Reference proteome</keyword>
<evidence type="ECO:0000256" key="4">
    <source>
        <dbReference type="ARBA" id="ARBA00005263"/>
    </source>
</evidence>
<proteinExistence type="inferred from homology"/>
<dbReference type="Gramene" id="KZM83738">
    <property type="protein sequence ID" value="KZM83738"/>
    <property type="gene ID" value="DCAR_028840"/>
</dbReference>
<reference evidence="8" key="1">
    <citation type="journal article" date="2016" name="Nat. Genet.">
        <title>A high-quality carrot genome assembly provides new insights into carotenoid accumulation and asterid genome evolution.</title>
        <authorList>
            <person name="Iorizzo M."/>
            <person name="Ellison S."/>
            <person name="Senalik D."/>
            <person name="Zeng P."/>
            <person name="Satapoomin P."/>
            <person name="Huang J."/>
            <person name="Bowman M."/>
            <person name="Iovene M."/>
            <person name="Sanseverino W."/>
            <person name="Cavagnaro P."/>
            <person name="Yildiz M."/>
            <person name="Macko-Podgorni A."/>
            <person name="Moranska E."/>
            <person name="Grzebelus E."/>
            <person name="Grzebelus D."/>
            <person name="Ashrafi H."/>
            <person name="Zheng Z."/>
            <person name="Cheng S."/>
            <person name="Spooner D."/>
            <person name="Van Deynze A."/>
            <person name="Simon P."/>
        </authorList>
    </citation>
    <scope>NUCLEOTIDE SEQUENCE</scope>
    <source>
        <tissue evidence="8">Leaf</tissue>
    </source>
</reference>
<dbReference type="Proteomes" id="UP000077755">
    <property type="component" value="Chromosome 8"/>
</dbReference>
<comment type="similarity">
    <text evidence="4">Belongs to the clathrin light chain family.</text>
</comment>